<accession>A0A0E3QJ04</accession>
<dbReference type="AlphaFoldDB" id="A0A0E3QJ04"/>
<sequence>MSQSFLYTFTGNPFVDSGIWAICEWSGRKKPEDIKIEDVKKIAHDVIPIYLSLKWSKSLYSVFPNNAVTNPSVKNKDKKLLESLEKLIGQVESLEKSEKSGNCISCGKYNVEQTRTKTEIPLIGSGTLINFFPYGQKGADYCPACTLAVQFSPLVFYACGKLLLIHSNSNKVMHYWVEKAVKDIRRQILANSYSGCFDEGYKNPVNALFHIIEDIIIQYDEDWVEENPSINMYHFTNFNQGPDLDIYRVPTPVFRFLACVKDPEWFTEWKKIVRRGYFNWNKIKEGDDYKNRGNSVYINLLKGRSIVKYFIDNKNRQVYGDWELLEFYLKEVRNMGSKRLDTLKRVGDSISEYIKDTQNIKRLNQLEMARNFASFRNQLRIIEKDRINRSVQDPLFTLEEFMDDLFPEGNLGWRETQDLLLFRIYENLHNWLVEHDTLKSKLISSDEEEMGLLEEE</sequence>
<evidence type="ECO:0000313" key="2">
    <source>
        <dbReference type="EMBL" id="AKB49944.1"/>
    </source>
</evidence>
<dbReference type="InterPro" id="IPR019121">
    <property type="entry name" value="CRISPR-assoc_CXXC-CXXC_dom"/>
</dbReference>
<dbReference type="PATRIC" id="fig|1434109.4.peg.844"/>
<dbReference type="InterPro" id="IPR010180">
    <property type="entry name" value="CRISPR-assoc_prot_CXXC-CXXC"/>
</dbReference>
<dbReference type="RefSeq" id="WP_011305345.1">
    <property type="nucleotide sequence ID" value="NZ_CP009526.1"/>
</dbReference>
<dbReference type="HOGENOM" id="CLU_032781_0_0_2"/>
<organism evidence="2 3">
    <name type="scientific">Methanosarcina barkeri str. Wiesmoor</name>
    <dbReference type="NCBI Taxonomy" id="1434109"/>
    <lineage>
        <taxon>Archaea</taxon>
        <taxon>Methanobacteriati</taxon>
        <taxon>Methanobacteriota</taxon>
        <taxon>Stenosarchaea group</taxon>
        <taxon>Methanomicrobia</taxon>
        <taxon>Methanosarcinales</taxon>
        <taxon>Methanosarcinaceae</taxon>
        <taxon>Methanosarcina</taxon>
    </lineage>
</organism>
<gene>
    <name evidence="2" type="ORF">MSBRW_0691</name>
</gene>
<dbReference type="GeneID" id="24822120"/>
<protein>
    <submittedName>
        <fullName evidence="2">CRISPR-associated protein, Cst1 family</fullName>
    </submittedName>
</protein>
<dbReference type="Pfam" id="PF09706">
    <property type="entry name" value="Cas_CXXC_CXXC"/>
    <property type="match status" value="1"/>
</dbReference>
<dbReference type="NCBIfam" id="TIGR01908">
    <property type="entry name" value="cas_CXXC_CXXC"/>
    <property type="match status" value="1"/>
</dbReference>
<dbReference type="EMBL" id="CP009526">
    <property type="protein sequence ID" value="AKB49944.1"/>
    <property type="molecule type" value="Genomic_DNA"/>
</dbReference>
<evidence type="ECO:0000313" key="3">
    <source>
        <dbReference type="Proteomes" id="UP000033038"/>
    </source>
</evidence>
<reference evidence="2 3" key="1">
    <citation type="submission" date="2014-07" db="EMBL/GenBank/DDBJ databases">
        <title>Methanogenic archaea and the global carbon cycle.</title>
        <authorList>
            <person name="Henriksen J.R."/>
            <person name="Luke J."/>
            <person name="Reinhart S."/>
            <person name="Benedict M.N."/>
            <person name="Youngblut N.D."/>
            <person name="Metcalf M.E."/>
            <person name="Whitaker R.J."/>
            <person name="Metcalf W.W."/>
        </authorList>
    </citation>
    <scope>NUCLEOTIDE SEQUENCE [LARGE SCALE GENOMIC DNA]</scope>
    <source>
        <strain evidence="2 3">Wiesmoor</strain>
    </source>
</reference>
<dbReference type="Proteomes" id="UP000033038">
    <property type="component" value="Chromosome"/>
</dbReference>
<dbReference type="KEGG" id="mbw:MSBRW_0691"/>
<proteinExistence type="predicted"/>
<feature type="domain" description="CRISPR-associated protein CXXC-CXXC" evidence="1">
    <location>
        <begin position="97"/>
        <end position="157"/>
    </location>
</feature>
<evidence type="ECO:0000259" key="1">
    <source>
        <dbReference type="Pfam" id="PF09706"/>
    </source>
</evidence>
<name>A0A0E3QJ04_METBA</name>